<evidence type="ECO:0000256" key="8">
    <source>
        <dbReference type="ARBA" id="ARBA00023014"/>
    </source>
</evidence>
<feature type="domain" description="Serine dehydratase-like alpha subunit" evidence="12">
    <location>
        <begin position="190"/>
        <end position="469"/>
    </location>
</feature>
<dbReference type="InterPro" id="IPR051318">
    <property type="entry name" value="Fe-S_L-Ser"/>
</dbReference>
<dbReference type="GO" id="GO:0003941">
    <property type="term" value="F:L-serine ammonia-lyase activity"/>
    <property type="evidence" value="ECO:0007669"/>
    <property type="project" value="UniProtKB-EC"/>
</dbReference>
<dbReference type="RefSeq" id="WP_311679467.1">
    <property type="nucleotide sequence ID" value="NZ_JAVRHM010000001.1"/>
</dbReference>
<dbReference type="Gene3D" id="3.30.1330.90">
    <property type="entry name" value="D-3-phosphoglycerate dehydrogenase, domain 3"/>
    <property type="match status" value="1"/>
</dbReference>
<evidence type="ECO:0000259" key="13">
    <source>
        <dbReference type="Pfam" id="PF03315"/>
    </source>
</evidence>
<gene>
    <name evidence="14" type="ORF">RM549_00070</name>
</gene>
<keyword evidence="6 11" id="KW-0479">Metal-binding</keyword>
<evidence type="ECO:0000256" key="5">
    <source>
        <dbReference type="ARBA" id="ARBA00022485"/>
    </source>
</evidence>
<keyword evidence="5 11" id="KW-0004">4Fe-4S</keyword>
<evidence type="ECO:0000259" key="12">
    <source>
        <dbReference type="Pfam" id="PF03313"/>
    </source>
</evidence>
<comment type="cofactor">
    <cofactor evidence="1 11">
        <name>[4Fe-4S] cluster</name>
        <dbReference type="ChEBI" id="CHEBI:49883"/>
    </cofactor>
</comment>
<evidence type="ECO:0000313" key="14">
    <source>
        <dbReference type="EMBL" id="MDT0688162.1"/>
    </source>
</evidence>
<dbReference type="NCBIfam" id="TIGR00720">
    <property type="entry name" value="sda_mono"/>
    <property type="match status" value="1"/>
</dbReference>
<dbReference type="Pfam" id="PF03315">
    <property type="entry name" value="SDH_beta"/>
    <property type="match status" value="1"/>
</dbReference>
<evidence type="ECO:0000256" key="3">
    <source>
        <dbReference type="ARBA" id="ARBA00008636"/>
    </source>
</evidence>
<dbReference type="InterPro" id="IPR005130">
    <property type="entry name" value="Ser_deHydtase-like_asu"/>
</dbReference>
<keyword evidence="8 11" id="KW-0411">Iron-sulfur</keyword>
<dbReference type="InterPro" id="IPR005131">
    <property type="entry name" value="Ser_deHydtase_bsu"/>
</dbReference>
<evidence type="ECO:0000256" key="6">
    <source>
        <dbReference type="ARBA" id="ARBA00022723"/>
    </source>
</evidence>
<dbReference type="Pfam" id="PF03313">
    <property type="entry name" value="SDH_alpha"/>
    <property type="match status" value="1"/>
</dbReference>
<dbReference type="InterPro" id="IPR004644">
    <property type="entry name" value="Fe-S_L-Ser_mono"/>
</dbReference>
<sequence length="477" mass="52665">MREREIVSVFDMLKVGVGPSSSHTLGPWRAAQRWIAELKKKEIFNKVENIHIDLYGSLSLTGKGHATDIATILGLSGHDPVTMDISIIEPEIEKIKEQKILKLNGEKPIGFNCETDVKFNRKFLEFHPNGMTFRAQLDNGKNTASSFYSIGGGFVVKKERKNARKQMQNFKSFPFPIEKATELLAYCKTENKQISDIVLENEKSLRSEEDIDSGLRKIWKVMLESMYIGCHTEGTLPGGLNVKRRAFEMHQRLIREGDYNSPEEWISVIRNNEVKFREILKWVSCFALSVNEVNASLGRVVTAPTNGSAGTVPAVMMYYMVIENHNATFEDLKRFMLVAGEIGSLFKKGATISAAMGGCQAEIGVSSAMAAAGLTELLGGSPEQVLMAAEISMEHHLGLTCDPIGGLVQVPCIERNAMGAIKAINAAEMALESDASKAKVPLDKVIETMWETAKDMNSKYKETSEGGLAVQVNMSDC</sequence>
<evidence type="ECO:0000256" key="7">
    <source>
        <dbReference type="ARBA" id="ARBA00023004"/>
    </source>
</evidence>
<dbReference type="PANTHER" id="PTHR30182:SF1">
    <property type="entry name" value="L-SERINE DEHYDRATASE 1"/>
    <property type="match status" value="1"/>
</dbReference>
<comment type="pathway">
    <text evidence="2">Carbohydrate biosynthesis; gluconeogenesis.</text>
</comment>
<dbReference type="EC" id="4.3.1.17" evidence="11"/>
<evidence type="ECO:0000256" key="2">
    <source>
        <dbReference type="ARBA" id="ARBA00004742"/>
    </source>
</evidence>
<accession>A0ABU3DWR6</accession>
<keyword evidence="9 11" id="KW-0456">Lyase</keyword>
<comment type="catalytic activity">
    <reaction evidence="10 11">
        <text>L-serine = pyruvate + NH4(+)</text>
        <dbReference type="Rhea" id="RHEA:19169"/>
        <dbReference type="ChEBI" id="CHEBI:15361"/>
        <dbReference type="ChEBI" id="CHEBI:28938"/>
        <dbReference type="ChEBI" id="CHEBI:33384"/>
        <dbReference type="EC" id="4.3.1.17"/>
    </reaction>
</comment>
<dbReference type="EMBL" id="JAVRHM010000001">
    <property type="protein sequence ID" value="MDT0688162.1"/>
    <property type="molecule type" value="Genomic_DNA"/>
</dbReference>
<evidence type="ECO:0000256" key="11">
    <source>
        <dbReference type="RuleBase" id="RU366059"/>
    </source>
</evidence>
<evidence type="ECO:0000256" key="1">
    <source>
        <dbReference type="ARBA" id="ARBA00001966"/>
    </source>
</evidence>
<name>A0ABU3DWR6_9FLAO</name>
<evidence type="ECO:0000256" key="9">
    <source>
        <dbReference type="ARBA" id="ARBA00023239"/>
    </source>
</evidence>
<protein>
    <recommendedName>
        <fullName evidence="11">L-serine dehydratase</fullName>
        <ecNumber evidence="11">4.3.1.17</ecNumber>
    </recommendedName>
</protein>
<evidence type="ECO:0000313" key="15">
    <source>
        <dbReference type="Proteomes" id="UP001261624"/>
    </source>
</evidence>
<feature type="domain" description="Serine dehydratase beta chain" evidence="13">
    <location>
        <begin position="8"/>
        <end position="159"/>
    </location>
</feature>
<comment type="similarity">
    <text evidence="3 11">Belongs to the iron-sulfur dependent L-serine dehydratase family.</text>
</comment>
<keyword evidence="7 11" id="KW-0408">Iron</keyword>
<keyword evidence="4 11" id="KW-0312">Gluconeogenesis</keyword>
<dbReference type="SUPFAM" id="SSF143548">
    <property type="entry name" value="Serine metabolism enzymes domain"/>
    <property type="match status" value="1"/>
</dbReference>
<keyword evidence="15" id="KW-1185">Reference proteome</keyword>
<dbReference type="Proteomes" id="UP001261624">
    <property type="component" value="Unassembled WGS sequence"/>
</dbReference>
<dbReference type="PANTHER" id="PTHR30182">
    <property type="entry name" value="L-SERINE DEHYDRATASE"/>
    <property type="match status" value="1"/>
</dbReference>
<evidence type="ECO:0000256" key="4">
    <source>
        <dbReference type="ARBA" id="ARBA00022432"/>
    </source>
</evidence>
<reference evidence="14 15" key="1">
    <citation type="submission" date="2023-09" db="EMBL/GenBank/DDBJ databases">
        <authorList>
            <person name="Rey-Velasco X."/>
        </authorList>
    </citation>
    <scope>NUCLEOTIDE SEQUENCE [LARGE SCALE GENOMIC DNA]</scope>
    <source>
        <strain evidence="14 15">F188</strain>
    </source>
</reference>
<dbReference type="InterPro" id="IPR029009">
    <property type="entry name" value="ASB_dom_sf"/>
</dbReference>
<evidence type="ECO:0000256" key="10">
    <source>
        <dbReference type="ARBA" id="ARBA00049406"/>
    </source>
</evidence>
<comment type="caution">
    <text evidence="14">The sequence shown here is derived from an EMBL/GenBank/DDBJ whole genome shotgun (WGS) entry which is preliminary data.</text>
</comment>
<organism evidence="14 15">
    <name type="scientific">Autumnicola patrickiae</name>
    <dbReference type="NCBI Taxonomy" id="3075591"/>
    <lineage>
        <taxon>Bacteria</taxon>
        <taxon>Pseudomonadati</taxon>
        <taxon>Bacteroidota</taxon>
        <taxon>Flavobacteriia</taxon>
        <taxon>Flavobacteriales</taxon>
        <taxon>Flavobacteriaceae</taxon>
        <taxon>Autumnicola</taxon>
    </lineage>
</organism>
<proteinExistence type="inferred from homology"/>